<evidence type="ECO:0000313" key="1">
    <source>
        <dbReference type="EMBL" id="TWV55791.1"/>
    </source>
</evidence>
<evidence type="ECO:0000313" key="2">
    <source>
        <dbReference type="Proteomes" id="UP000320481"/>
    </source>
</evidence>
<reference evidence="1" key="1">
    <citation type="journal article" date="2019" name="Microbiol. Resour. Announc.">
        <title>Draft Genomic Sequences of Streptomyces misionensis and Streptomyces albidoflavus, bacteria applied for phytopathogen biocontrol.</title>
        <authorList>
            <person name="Pylro V."/>
            <person name="Dias A."/>
            <person name="Andreote F."/>
            <person name="Varani A."/>
            <person name="Andreote C."/>
            <person name="Bernardo E."/>
            <person name="Martins T."/>
        </authorList>
    </citation>
    <scope>NUCLEOTIDE SEQUENCE [LARGE SCALE GENOMIC DNA]</scope>
    <source>
        <strain evidence="1">66</strain>
    </source>
</reference>
<organism evidence="1 2">
    <name type="scientific">Streptomyces misionensis</name>
    <dbReference type="NCBI Taxonomy" id="67331"/>
    <lineage>
        <taxon>Bacteria</taxon>
        <taxon>Bacillati</taxon>
        <taxon>Actinomycetota</taxon>
        <taxon>Actinomycetes</taxon>
        <taxon>Kitasatosporales</taxon>
        <taxon>Streptomycetaceae</taxon>
        <taxon>Streptomyces</taxon>
    </lineage>
</organism>
<dbReference type="AlphaFoldDB" id="A0A5C6JZW3"/>
<sequence>MTEILGRDPERTLVSDHTVGFGLALTHRVWRTPTHALILGPSPDEGPYGYLVHLQLSQTPLSGAPGLPPAGEEHEETLAAWITAHTTW</sequence>
<protein>
    <submittedName>
        <fullName evidence="1">Uncharacterized protein</fullName>
    </submittedName>
</protein>
<gene>
    <name evidence="1" type="ORF">FRZ03_06350</name>
</gene>
<comment type="caution">
    <text evidence="1">The sequence shown here is derived from an EMBL/GenBank/DDBJ whole genome shotgun (WGS) entry which is preliminary data.</text>
</comment>
<proteinExistence type="predicted"/>
<keyword evidence="2" id="KW-1185">Reference proteome</keyword>
<dbReference type="EMBL" id="VOGW01000038">
    <property type="protein sequence ID" value="TWV55791.1"/>
    <property type="molecule type" value="Genomic_DNA"/>
</dbReference>
<accession>A0A5C6JZW3</accession>
<dbReference type="Proteomes" id="UP000320481">
    <property type="component" value="Unassembled WGS sequence"/>
</dbReference>
<name>A0A5C6JZW3_9ACTN</name>